<gene>
    <name evidence="3" type="ORF">C6P40_005314</name>
</gene>
<organism evidence="3 4">
    <name type="scientific">Pichia californica</name>
    <dbReference type="NCBI Taxonomy" id="460514"/>
    <lineage>
        <taxon>Eukaryota</taxon>
        <taxon>Fungi</taxon>
        <taxon>Dikarya</taxon>
        <taxon>Ascomycota</taxon>
        <taxon>Saccharomycotina</taxon>
        <taxon>Pichiomycetes</taxon>
        <taxon>Pichiales</taxon>
        <taxon>Pichiaceae</taxon>
        <taxon>Pichia</taxon>
    </lineage>
</organism>
<dbReference type="PANTHER" id="PTHR10696:SF21">
    <property type="entry name" value="TAUD_TFDA-LIKE DOMAIN-CONTAINING PROTEIN"/>
    <property type="match status" value="1"/>
</dbReference>
<dbReference type="InterPro" id="IPR042098">
    <property type="entry name" value="TauD-like_sf"/>
</dbReference>
<sequence length="356" mass="40969">MVTLTKIDLPGKHIFNGNEFPVAYEISGDSNNNDKIEKFLQEKAKTGFFIEQLDKHGAIVIRNSNNKNLNPEIISKFIKAISNNSGLEFFIQNGSTAKRREVTEILSTANEGPHDKPIYQHNEFSRFIKYPTTLFFVCDKINAKGGETPVVHGGELFEAINKEIPEFNKELSKRGLFMEQIWTLKSDNNTHWSYKFCFGRNIDPNDKDFENNKKIAIKLAKEIASPFCEFNKDNDLRISQYTNPIRIYESKNGISYPCFFNSIATFYANVKLKIGGYSKTKNISYNDGGEIPQEYLDLTLQKSIDLAYNHAWQQGDIVILNNYQVSHGRCPWEGERKILVSMWDEIDKADYKPWLV</sequence>
<evidence type="ECO:0000256" key="1">
    <source>
        <dbReference type="ARBA" id="ARBA00023002"/>
    </source>
</evidence>
<reference evidence="3" key="1">
    <citation type="submission" date="2020-11" db="EMBL/GenBank/DDBJ databases">
        <title>Kefir isolates.</title>
        <authorList>
            <person name="Marcisauskas S."/>
            <person name="Kim Y."/>
            <person name="Blasche S."/>
        </authorList>
    </citation>
    <scope>NUCLEOTIDE SEQUENCE</scope>
    <source>
        <strain evidence="3">Olga-1</strain>
    </source>
</reference>
<protein>
    <recommendedName>
        <fullName evidence="2">TauD/TfdA-like domain-containing protein</fullName>
    </recommendedName>
</protein>
<comment type="caution">
    <text evidence="3">The sequence shown here is derived from an EMBL/GenBank/DDBJ whole genome shotgun (WGS) entry which is preliminary data.</text>
</comment>
<dbReference type="Gene3D" id="3.60.130.10">
    <property type="entry name" value="Clavaminate synthase-like"/>
    <property type="match status" value="1"/>
</dbReference>
<dbReference type="EMBL" id="PUHW01000009">
    <property type="protein sequence ID" value="KAG0691087.1"/>
    <property type="molecule type" value="Genomic_DNA"/>
</dbReference>
<evidence type="ECO:0000313" key="4">
    <source>
        <dbReference type="Proteomes" id="UP000697127"/>
    </source>
</evidence>
<dbReference type="Pfam" id="PF02668">
    <property type="entry name" value="TauD"/>
    <property type="match status" value="1"/>
</dbReference>
<keyword evidence="4" id="KW-1185">Reference proteome</keyword>
<dbReference type="PANTHER" id="PTHR10696">
    <property type="entry name" value="GAMMA-BUTYROBETAINE HYDROXYLASE-RELATED"/>
    <property type="match status" value="1"/>
</dbReference>
<accession>A0A9P6WR72</accession>
<dbReference type="InterPro" id="IPR003819">
    <property type="entry name" value="TauD/TfdA-like"/>
</dbReference>
<keyword evidence="1" id="KW-0560">Oxidoreductase</keyword>
<dbReference type="SUPFAM" id="SSF51197">
    <property type="entry name" value="Clavaminate synthase-like"/>
    <property type="match status" value="1"/>
</dbReference>
<evidence type="ECO:0000313" key="3">
    <source>
        <dbReference type="EMBL" id="KAG0691087.1"/>
    </source>
</evidence>
<proteinExistence type="predicted"/>
<dbReference type="OrthoDB" id="408743at2759"/>
<dbReference type="GO" id="GO:0016491">
    <property type="term" value="F:oxidoreductase activity"/>
    <property type="evidence" value="ECO:0007669"/>
    <property type="project" value="UniProtKB-KW"/>
</dbReference>
<name>A0A9P6WR72_9ASCO</name>
<dbReference type="Proteomes" id="UP000697127">
    <property type="component" value="Unassembled WGS sequence"/>
</dbReference>
<dbReference type="InterPro" id="IPR050411">
    <property type="entry name" value="AlphaKG_dependent_hydroxylases"/>
</dbReference>
<feature type="domain" description="TauD/TfdA-like" evidence="2">
    <location>
        <begin position="46"/>
        <end position="343"/>
    </location>
</feature>
<dbReference type="AlphaFoldDB" id="A0A9P6WR72"/>
<evidence type="ECO:0000259" key="2">
    <source>
        <dbReference type="Pfam" id="PF02668"/>
    </source>
</evidence>